<keyword evidence="1" id="KW-0472">Membrane</keyword>
<dbReference type="InterPro" id="IPR035919">
    <property type="entry name" value="EAL_sf"/>
</dbReference>
<dbReference type="NCBIfam" id="TIGR00254">
    <property type="entry name" value="GGDEF"/>
    <property type="match status" value="1"/>
</dbReference>
<dbReference type="Proteomes" id="UP000243207">
    <property type="component" value="Chromosome I"/>
</dbReference>
<dbReference type="Gene3D" id="3.20.20.450">
    <property type="entry name" value="EAL domain"/>
    <property type="match status" value="1"/>
</dbReference>
<dbReference type="InterPro" id="IPR050706">
    <property type="entry name" value="Cyclic-di-GMP_PDE-like"/>
</dbReference>
<dbReference type="PROSITE" id="PS50883">
    <property type="entry name" value="EAL"/>
    <property type="match status" value="1"/>
</dbReference>
<evidence type="ECO:0000313" key="4">
    <source>
        <dbReference type="EMBL" id="SDR95316.1"/>
    </source>
</evidence>
<name>A0A1H1N8J1_9GAMM</name>
<feature type="domain" description="EAL" evidence="2">
    <location>
        <begin position="540"/>
        <end position="787"/>
    </location>
</feature>
<dbReference type="CDD" id="cd01949">
    <property type="entry name" value="GGDEF"/>
    <property type="match status" value="1"/>
</dbReference>
<dbReference type="Pfam" id="PF00563">
    <property type="entry name" value="EAL"/>
    <property type="match status" value="1"/>
</dbReference>
<accession>A0A1H1N8J1</accession>
<dbReference type="SMART" id="SM00267">
    <property type="entry name" value="GGDEF"/>
    <property type="match status" value="1"/>
</dbReference>
<evidence type="ECO:0000313" key="5">
    <source>
        <dbReference type="Proteomes" id="UP000243207"/>
    </source>
</evidence>
<dbReference type="SUPFAM" id="SSF55073">
    <property type="entry name" value="Nucleotide cyclase"/>
    <property type="match status" value="1"/>
</dbReference>
<dbReference type="AlphaFoldDB" id="A0A1H1N8J1"/>
<dbReference type="InterPro" id="IPR000160">
    <property type="entry name" value="GGDEF_dom"/>
</dbReference>
<reference evidence="5" key="1">
    <citation type="submission" date="2016-10" db="EMBL/GenBank/DDBJ databases">
        <authorList>
            <person name="Varghese N."/>
            <person name="Submissions S."/>
        </authorList>
    </citation>
    <scope>NUCLEOTIDE SEQUENCE [LARGE SCALE GENOMIC DNA]</scope>
    <source>
        <strain evidence="5">NRRL B-51270</strain>
    </source>
</reference>
<feature type="domain" description="GGDEF" evidence="3">
    <location>
        <begin position="386"/>
        <end position="527"/>
    </location>
</feature>
<keyword evidence="1" id="KW-1133">Transmembrane helix</keyword>
<dbReference type="SMART" id="SM00052">
    <property type="entry name" value="EAL"/>
    <property type="match status" value="1"/>
</dbReference>
<dbReference type="Pfam" id="PF00990">
    <property type="entry name" value="GGDEF"/>
    <property type="match status" value="1"/>
</dbReference>
<evidence type="ECO:0000259" key="2">
    <source>
        <dbReference type="PROSITE" id="PS50883"/>
    </source>
</evidence>
<dbReference type="Gene3D" id="3.30.450.20">
    <property type="entry name" value="PAS domain"/>
    <property type="match status" value="1"/>
</dbReference>
<dbReference type="PANTHER" id="PTHR33121">
    <property type="entry name" value="CYCLIC DI-GMP PHOSPHODIESTERASE PDEF"/>
    <property type="match status" value="1"/>
</dbReference>
<dbReference type="PROSITE" id="PS50887">
    <property type="entry name" value="GGDEF"/>
    <property type="match status" value="1"/>
</dbReference>
<dbReference type="EMBL" id="LT629736">
    <property type="protein sequence ID" value="SDR95316.1"/>
    <property type="molecule type" value="Genomic_DNA"/>
</dbReference>
<keyword evidence="1" id="KW-0812">Transmembrane</keyword>
<protein>
    <submittedName>
        <fullName evidence="4">Diguanylate cyclase (GGDEF) domain-containing protein</fullName>
    </submittedName>
</protein>
<keyword evidence="5" id="KW-1185">Reference proteome</keyword>
<gene>
    <name evidence="4" type="ORF">SAMN05216421_0633</name>
</gene>
<dbReference type="CDD" id="cd01948">
    <property type="entry name" value="EAL"/>
    <property type="match status" value="1"/>
</dbReference>
<dbReference type="InterPro" id="IPR029787">
    <property type="entry name" value="Nucleotide_cyclase"/>
</dbReference>
<dbReference type="InterPro" id="IPR001633">
    <property type="entry name" value="EAL_dom"/>
</dbReference>
<proteinExistence type="predicted"/>
<evidence type="ECO:0000259" key="3">
    <source>
        <dbReference type="PROSITE" id="PS50887"/>
    </source>
</evidence>
<feature type="transmembrane region" description="Helical" evidence="1">
    <location>
        <begin position="333"/>
        <end position="354"/>
    </location>
</feature>
<organism evidence="4 5">
    <name type="scientific">Halopseudomonas xinjiangensis</name>
    <dbReference type="NCBI Taxonomy" id="487184"/>
    <lineage>
        <taxon>Bacteria</taxon>
        <taxon>Pseudomonadati</taxon>
        <taxon>Pseudomonadota</taxon>
        <taxon>Gammaproteobacteria</taxon>
        <taxon>Pseudomonadales</taxon>
        <taxon>Pseudomonadaceae</taxon>
        <taxon>Halopseudomonas</taxon>
    </lineage>
</organism>
<dbReference type="InterPro" id="IPR043128">
    <property type="entry name" value="Rev_trsase/Diguanyl_cyclase"/>
</dbReference>
<dbReference type="SUPFAM" id="SSF141868">
    <property type="entry name" value="EAL domain-like"/>
    <property type="match status" value="1"/>
</dbReference>
<dbReference type="Gene3D" id="3.30.70.270">
    <property type="match status" value="1"/>
</dbReference>
<dbReference type="PANTHER" id="PTHR33121:SF71">
    <property type="entry name" value="OXYGEN SENSOR PROTEIN DOSP"/>
    <property type="match status" value="1"/>
</dbReference>
<dbReference type="STRING" id="487184.SAMN05216421_0633"/>
<dbReference type="Pfam" id="PF22673">
    <property type="entry name" value="MCP-like_PDC_1"/>
    <property type="match status" value="1"/>
</dbReference>
<dbReference type="GO" id="GO:0071111">
    <property type="term" value="F:cyclic-guanylate-specific phosphodiesterase activity"/>
    <property type="evidence" value="ECO:0007669"/>
    <property type="project" value="InterPro"/>
</dbReference>
<dbReference type="CDD" id="cd12913">
    <property type="entry name" value="PDC1_MCP_like"/>
    <property type="match status" value="1"/>
</dbReference>
<evidence type="ECO:0000256" key="1">
    <source>
        <dbReference type="SAM" id="Phobius"/>
    </source>
</evidence>
<sequence>MTLGNFRIKRSIMLGLILLVAVFVLGMILMSTLNLDFAQKAMAELRQRQITDTFYANLNRINAHHQLMEQNTTNLARTGELLYRMKRARDLDNAGELETAMQAALARMPDAYAGGLWYEPHSYVRGNLSVYAYRRGDALRVQRDDSDYHTREWYSRVVGEHGEYAAGNALPEFFWTPAYYKELIDNVVISLTTPMRDESGQVIGVASTDWRADEIIGLVSRVKVTPGAFAFLIDSENRNLSSLANAGEALGAQEKMDAVIESRLHSRVTAPDPQSAIVSGRLLVAPMQTMALRVDDEDHALFFSRTQAGMIFGVGVPKAEIDAVLLPMRESNWRIMLLIGGVVLVLSALILTSVGRILKRMHTLYTDTLTQLPNREKLLVDLKGAEAGALILVNIDAFKEINDFYGHHCGDHVIGQLSLALQQFLTQSPAWSGSQLYRMPGDEMAIWLPGEEATRNIEARTDELLDYVTERRISWQSQTIPLHVTLGVATTAQADGSELNDEQLLTCASIALKLARQQKSSCLVYDHRPAKKIRETYEHNLVWANRLKRALDEGRIVPHFQPIMDTRSGRIDKFECLARMIDESGQPVSPMEFLDVAKKIRLYRYITRAMVQQCFSRFADNEYEFSLNLSCEDLLDPELGTFIVNSLGKGSLARRVIFEILESEGIENYAAVRQFIDTVKALGCRIAIDDFGTGYSNFEHLLRLGADIIKIDGSLIKHLDTDPNALTVTRGIVQFASDLGVQTVAEFVHSAAVLDKVRALGIDHAQGYHIGMPAASLMTEMPAERPVATVLALQR</sequence>